<organism evidence="1 2">
    <name type="scientific">Pseudoclavibacter chungangensis</name>
    <dbReference type="NCBI Taxonomy" id="587635"/>
    <lineage>
        <taxon>Bacteria</taxon>
        <taxon>Bacillati</taxon>
        <taxon>Actinomycetota</taxon>
        <taxon>Actinomycetes</taxon>
        <taxon>Micrococcales</taxon>
        <taxon>Microbacteriaceae</taxon>
        <taxon>Pseudoclavibacter</taxon>
    </lineage>
</organism>
<protein>
    <recommendedName>
        <fullName evidence="3">Addiction module protein</fullName>
    </recommendedName>
</protein>
<sequence>MVDHELLERVLSLDADSRRELRDAIDESLPVEVTSELAALLGARIAQADADPEDAVPWDAVRDRARAKVAARRTA</sequence>
<dbReference type="OrthoDB" id="9970162at2"/>
<reference evidence="1 2" key="1">
    <citation type="submission" date="2019-09" db="EMBL/GenBank/DDBJ databases">
        <title>Phylogeny of genus Pseudoclavibacter and closely related genus.</title>
        <authorList>
            <person name="Li Y."/>
        </authorList>
    </citation>
    <scope>NUCLEOTIDE SEQUENCE [LARGE SCALE GENOMIC DNA]</scope>
    <source>
        <strain evidence="1 2">DSM 23821</strain>
    </source>
</reference>
<dbReference type="AlphaFoldDB" id="A0A7J5BNM4"/>
<evidence type="ECO:0000313" key="2">
    <source>
        <dbReference type="Proteomes" id="UP000467240"/>
    </source>
</evidence>
<dbReference type="EMBL" id="WBJZ01000021">
    <property type="protein sequence ID" value="KAB1653851.1"/>
    <property type="molecule type" value="Genomic_DNA"/>
</dbReference>
<dbReference type="RefSeq" id="WP_158041688.1">
    <property type="nucleotide sequence ID" value="NZ_JACCFV010000001.1"/>
</dbReference>
<evidence type="ECO:0000313" key="1">
    <source>
        <dbReference type="EMBL" id="KAB1653851.1"/>
    </source>
</evidence>
<keyword evidence="2" id="KW-1185">Reference proteome</keyword>
<dbReference type="Proteomes" id="UP000467240">
    <property type="component" value="Unassembled WGS sequence"/>
</dbReference>
<gene>
    <name evidence="1" type="ORF">F8O01_14600</name>
</gene>
<comment type="caution">
    <text evidence="1">The sequence shown here is derived from an EMBL/GenBank/DDBJ whole genome shotgun (WGS) entry which is preliminary data.</text>
</comment>
<proteinExistence type="predicted"/>
<evidence type="ECO:0008006" key="3">
    <source>
        <dbReference type="Google" id="ProtNLM"/>
    </source>
</evidence>
<name>A0A7J5BNM4_9MICO</name>
<accession>A0A7J5BNM4</accession>